<accession>A0AA37U2B1</accession>
<dbReference type="Gene3D" id="3.10.129.10">
    <property type="entry name" value="Hotdog Thioesterase"/>
    <property type="match status" value="1"/>
</dbReference>
<dbReference type="GO" id="GO:0047617">
    <property type="term" value="F:fatty acyl-CoA hydrolase activity"/>
    <property type="evidence" value="ECO:0007669"/>
    <property type="project" value="TreeGrafter"/>
</dbReference>
<dbReference type="Proteomes" id="UP001157439">
    <property type="component" value="Unassembled WGS sequence"/>
</dbReference>
<dbReference type="CDD" id="cd00586">
    <property type="entry name" value="4HBT"/>
    <property type="match status" value="1"/>
</dbReference>
<evidence type="ECO:0000313" key="4">
    <source>
        <dbReference type="Proteomes" id="UP001157439"/>
    </source>
</evidence>
<dbReference type="PANTHER" id="PTHR31793">
    <property type="entry name" value="4-HYDROXYBENZOYL-COA THIOESTERASE FAMILY MEMBER"/>
    <property type="match status" value="1"/>
</dbReference>
<proteinExistence type="inferred from homology"/>
<dbReference type="SUPFAM" id="SSF54637">
    <property type="entry name" value="Thioesterase/thiol ester dehydrase-isomerase"/>
    <property type="match status" value="1"/>
</dbReference>
<dbReference type="EMBL" id="BSPO01000014">
    <property type="protein sequence ID" value="GLS85016.1"/>
    <property type="molecule type" value="Genomic_DNA"/>
</dbReference>
<evidence type="ECO:0000256" key="1">
    <source>
        <dbReference type="ARBA" id="ARBA00005953"/>
    </source>
</evidence>
<reference evidence="3 4" key="1">
    <citation type="journal article" date="2014" name="Int. J. Syst. Evol. Microbiol.">
        <title>Complete genome sequence of Corynebacterium casei LMG S-19264T (=DSM 44701T), isolated from a smear-ripened cheese.</title>
        <authorList>
            <consortium name="US DOE Joint Genome Institute (JGI-PGF)"/>
            <person name="Walter F."/>
            <person name="Albersmeier A."/>
            <person name="Kalinowski J."/>
            <person name="Ruckert C."/>
        </authorList>
    </citation>
    <scope>NUCLEOTIDE SEQUENCE [LARGE SCALE GENOMIC DNA]</scope>
    <source>
        <strain evidence="3 4">NBRC 112785</strain>
    </source>
</reference>
<dbReference type="PANTHER" id="PTHR31793:SF27">
    <property type="entry name" value="NOVEL THIOESTERASE SUPERFAMILY DOMAIN AND SAPOSIN A-TYPE DOMAIN CONTAINING PROTEIN (0610012H03RIK)"/>
    <property type="match status" value="1"/>
</dbReference>
<comment type="similarity">
    <text evidence="1">Belongs to the 4-hydroxybenzoyl-CoA thioesterase family.</text>
</comment>
<evidence type="ECO:0000313" key="3">
    <source>
        <dbReference type="EMBL" id="GLS85016.1"/>
    </source>
</evidence>
<comment type="caution">
    <text evidence="3">The sequence shown here is derived from an EMBL/GenBank/DDBJ whole genome shotgun (WGS) entry which is preliminary data.</text>
</comment>
<organism evidence="3 4">
    <name type="scientific">Paraferrimonas haliotis</name>
    <dbReference type="NCBI Taxonomy" id="2013866"/>
    <lineage>
        <taxon>Bacteria</taxon>
        <taxon>Pseudomonadati</taxon>
        <taxon>Pseudomonadota</taxon>
        <taxon>Gammaproteobacteria</taxon>
        <taxon>Alteromonadales</taxon>
        <taxon>Ferrimonadaceae</taxon>
        <taxon>Paraferrimonas</taxon>
    </lineage>
</organism>
<name>A0AA37U2B1_9GAMM</name>
<sequence>MSRLIEKIKPRFNDTDALAHINNTVIPVWCEAAREPIFEIFNPGMNIEQWNLIVAGYEVQLNAPSYFGREIRVETWVSKLGNASFEVSQALFQDDKQFALQKTTMVHFDYQANKSAPIPVAIRAQLQQLS</sequence>
<keyword evidence="2" id="KW-0378">Hydrolase</keyword>
<dbReference type="InterPro" id="IPR050563">
    <property type="entry name" value="4-hydroxybenzoyl-CoA_TE"/>
</dbReference>
<evidence type="ECO:0000256" key="2">
    <source>
        <dbReference type="ARBA" id="ARBA00022801"/>
    </source>
</evidence>
<dbReference type="InterPro" id="IPR029069">
    <property type="entry name" value="HotDog_dom_sf"/>
</dbReference>
<protein>
    <submittedName>
        <fullName evidence="3">Thioesterase</fullName>
    </submittedName>
</protein>
<dbReference type="AlphaFoldDB" id="A0AA37U2B1"/>
<gene>
    <name evidence="3" type="ORF">GCM10007894_29930</name>
</gene>
<keyword evidence="4" id="KW-1185">Reference proteome</keyword>
<dbReference type="RefSeq" id="WP_095499459.1">
    <property type="nucleotide sequence ID" value="NZ_BSPO01000014.1"/>
</dbReference>
<dbReference type="Pfam" id="PF13279">
    <property type="entry name" value="4HBT_2"/>
    <property type="match status" value="1"/>
</dbReference>